<proteinExistence type="predicted"/>
<feature type="transmembrane region" description="Helical" evidence="3">
    <location>
        <begin position="526"/>
        <end position="544"/>
    </location>
</feature>
<dbReference type="GO" id="GO:0005783">
    <property type="term" value="C:endoplasmic reticulum"/>
    <property type="evidence" value="ECO:0007669"/>
    <property type="project" value="InterPro"/>
</dbReference>
<evidence type="ECO:0000256" key="1">
    <source>
        <dbReference type="SAM" id="Coils"/>
    </source>
</evidence>
<dbReference type="eggNOG" id="ENOG502RZP4">
    <property type="taxonomic scope" value="Eukaryota"/>
</dbReference>
<feature type="region of interest" description="Disordered" evidence="2">
    <location>
        <begin position="191"/>
        <end position="212"/>
    </location>
</feature>
<dbReference type="HOGENOM" id="CLU_035740_0_0_1"/>
<dbReference type="RefSeq" id="XP_003959551.1">
    <property type="nucleotide sequence ID" value="XM_003959502.1"/>
</dbReference>
<dbReference type="EMBL" id="HE650831">
    <property type="protein sequence ID" value="CCF60416.1"/>
    <property type="molecule type" value="Genomic_DNA"/>
</dbReference>
<dbReference type="InterPro" id="IPR025752">
    <property type="entry name" value="HPH_family"/>
</dbReference>
<feature type="compositionally biased region" description="Polar residues" evidence="2">
    <location>
        <begin position="338"/>
        <end position="347"/>
    </location>
</feature>
<dbReference type="Proteomes" id="UP000005220">
    <property type="component" value="Chromosome 11"/>
</dbReference>
<feature type="region of interest" description="Disordered" evidence="2">
    <location>
        <begin position="305"/>
        <end position="374"/>
    </location>
</feature>
<keyword evidence="5" id="KW-1185">Reference proteome</keyword>
<gene>
    <name evidence="4" type="primary">KAFR0K00610</name>
    <name evidence="4" type="ORF">KAFR_0K00610</name>
</gene>
<sequence length="550" mass="61450">MDLLIARIEDAQNGGGEKVALDGAVRVSSVKHGKRGKHTNPEHVSQKSGHSPLERGGFPVDKDIKLPSIAINDKPVLVRHSSERTLASLPQRERHHIRHRGRRPSINDYTPVSAGMFSECMFDTELKSPAEEILMPEKEKDSSGGVATSTTTTTTKQGLPCSLLQDGSKPSSASLAQGIFSTHVCTHDQRQSGKFGNNKHRHQNKLFKDGSGSEIFNNDNKRLVNQFLRSIDASSSLQLGRRPVKFKAKIVNCPSKKDKRSLIDKSNPSERSLQSLLYHDLEGSGNDTSEDLAGMSLPNYSSSYGALSDSISSSDPESSDSESSSSSLDLSRSDIRPWTNSYSSSESGPLDSTEDTVYGEGNVSSEAKSKELKPPLNKSEMDYYQRHITLTLQKAEYMIKTSLKDTIVKREADLQKTVQYFDNLTRDLQDLKNRVIGLKVLVRDDYLQMLRQEFNSTLVDSFEAQLTKAVTSKVDQLEKLENRMSVCQIRVAEQKEILRKFENLFTLEDSLILSRKKVTFASKYRYVLYDIISSAFLLSICLVLKRLVWG</sequence>
<protein>
    <submittedName>
        <fullName evidence="4">Uncharacterized protein</fullName>
    </submittedName>
</protein>
<organism evidence="4 5">
    <name type="scientific">Kazachstania africana (strain ATCC 22294 / BCRC 22015 / CBS 2517 / CECT 1963 / NBRC 1671 / NRRL Y-8276)</name>
    <name type="common">Yeast</name>
    <name type="synonym">Kluyveromyces africanus</name>
    <dbReference type="NCBI Taxonomy" id="1071382"/>
    <lineage>
        <taxon>Eukaryota</taxon>
        <taxon>Fungi</taxon>
        <taxon>Dikarya</taxon>
        <taxon>Ascomycota</taxon>
        <taxon>Saccharomycotina</taxon>
        <taxon>Saccharomycetes</taxon>
        <taxon>Saccharomycetales</taxon>
        <taxon>Saccharomycetaceae</taxon>
        <taxon>Kazachstania</taxon>
    </lineage>
</organism>
<dbReference type="KEGG" id="kaf:KAFR_0K00610"/>
<dbReference type="AlphaFoldDB" id="H2B1B6"/>
<dbReference type="FunCoup" id="H2B1B6">
    <property type="interactions" value="84"/>
</dbReference>
<reference evidence="4 5" key="1">
    <citation type="journal article" date="2011" name="Proc. Natl. Acad. Sci. U.S.A.">
        <title>Evolutionary erosion of yeast sex chromosomes by mating-type switching accidents.</title>
        <authorList>
            <person name="Gordon J.L."/>
            <person name="Armisen D."/>
            <person name="Proux-Wera E."/>
            <person name="Oheigeartaigh S.S."/>
            <person name="Byrne K.P."/>
            <person name="Wolfe K.H."/>
        </authorList>
    </citation>
    <scope>NUCLEOTIDE SEQUENCE [LARGE SCALE GENOMIC DNA]</scope>
    <source>
        <strain evidence="5">ATCC 22294 / BCRC 22015 / CBS 2517 / CECT 1963 / NBRC 1671 / NRRL Y-8276</strain>
    </source>
</reference>
<dbReference type="GeneID" id="13886605"/>
<evidence type="ECO:0000313" key="5">
    <source>
        <dbReference type="Proteomes" id="UP000005220"/>
    </source>
</evidence>
<feature type="region of interest" description="Disordered" evidence="2">
    <location>
        <begin position="137"/>
        <end position="161"/>
    </location>
</feature>
<accession>H2B1B6</accession>
<keyword evidence="3" id="KW-0812">Transmembrane</keyword>
<evidence type="ECO:0000313" key="4">
    <source>
        <dbReference type="EMBL" id="CCF60416.1"/>
    </source>
</evidence>
<name>H2B1B6_KAZAF</name>
<evidence type="ECO:0000256" key="3">
    <source>
        <dbReference type="SAM" id="Phobius"/>
    </source>
</evidence>
<keyword evidence="3" id="KW-1133">Transmembrane helix</keyword>
<feature type="compositionally biased region" description="Basic residues" evidence="2">
    <location>
        <begin position="29"/>
        <end position="38"/>
    </location>
</feature>
<feature type="compositionally biased region" description="Low complexity" evidence="2">
    <location>
        <begin position="308"/>
        <end position="330"/>
    </location>
</feature>
<evidence type="ECO:0000256" key="2">
    <source>
        <dbReference type="SAM" id="MobiDB-lite"/>
    </source>
</evidence>
<dbReference type="OrthoDB" id="4068598at2759"/>
<keyword evidence="1" id="KW-0175">Coiled coil</keyword>
<feature type="coiled-coil region" evidence="1">
    <location>
        <begin position="463"/>
        <end position="497"/>
    </location>
</feature>
<feature type="region of interest" description="Disordered" evidence="2">
    <location>
        <begin position="29"/>
        <end position="60"/>
    </location>
</feature>
<dbReference type="Pfam" id="PF13694">
    <property type="entry name" value="Hph"/>
    <property type="match status" value="1"/>
</dbReference>
<dbReference type="InParanoid" id="H2B1B6"/>
<keyword evidence="3" id="KW-0472">Membrane</keyword>